<dbReference type="InterPro" id="IPR052802">
    <property type="entry name" value="KNTC1"/>
</dbReference>
<dbReference type="GO" id="GO:1990423">
    <property type="term" value="C:RZZ complex"/>
    <property type="evidence" value="ECO:0007669"/>
    <property type="project" value="TreeGrafter"/>
</dbReference>
<keyword evidence="1" id="KW-1185">Reference proteome</keyword>
<dbReference type="AlphaFoldDB" id="A0A7E4ZTC9"/>
<dbReference type="GO" id="GO:0005737">
    <property type="term" value="C:cytoplasm"/>
    <property type="evidence" value="ECO:0007669"/>
    <property type="project" value="TreeGrafter"/>
</dbReference>
<protein>
    <submittedName>
        <fullName evidence="2">NPH3 domain-containing protein</fullName>
    </submittedName>
</protein>
<dbReference type="GO" id="GO:0031267">
    <property type="term" value="F:small GTPase binding"/>
    <property type="evidence" value="ECO:0007669"/>
    <property type="project" value="TreeGrafter"/>
</dbReference>
<reference evidence="2" key="2">
    <citation type="submission" date="2020-10" db="UniProtKB">
        <authorList>
            <consortium name="WormBaseParasite"/>
        </authorList>
    </citation>
    <scope>IDENTIFICATION</scope>
</reference>
<dbReference type="GO" id="GO:0007094">
    <property type="term" value="P:mitotic spindle assembly checkpoint signaling"/>
    <property type="evidence" value="ECO:0007669"/>
    <property type="project" value="TreeGrafter"/>
</dbReference>
<dbReference type="WBParaSite" id="Pan_g16304.t1">
    <property type="protein sequence ID" value="Pan_g16304.t1"/>
    <property type="gene ID" value="Pan_g16304"/>
</dbReference>
<evidence type="ECO:0000313" key="1">
    <source>
        <dbReference type="Proteomes" id="UP000492821"/>
    </source>
</evidence>
<reference evidence="1" key="1">
    <citation type="journal article" date="2013" name="Genetics">
        <title>The draft genome and transcriptome of Panagrellus redivivus are shaped by the harsh demands of a free-living lifestyle.</title>
        <authorList>
            <person name="Srinivasan J."/>
            <person name="Dillman A.R."/>
            <person name="Macchietto M.G."/>
            <person name="Heikkinen L."/>
            <person name="Lakso M."/>
            <person name="Fracchia K.M."/>
            <person name="Antoshechkin I."/>
            <person name="Mortazavi A."/>
            <person name="Wong G."/>
            <person name="Sternberg P.W."/>
        </authorList>
    </citation>
    <scope>NUCLEOTIDE SEQUENCE [LARGE SCALE GENOMIC DNA]</scope>
    <source>
        <strain evidence="1">MT8872</strain>
    </source>
</reference>
<evidence type="ECO:0000313" key="2">
    <source>
        <dbReference type="WBParaSite" id="Pan_g16304.t1"/>
    </source>
</evidence>
<dbReference type="Proteomes" id="UP000492821">
    <property type="component" value="Unassembled WGS sequence"/>
</dbReference>
<dbReference type="PANTHER" id="PTHR15688:SF1">
    <property type="entry name" value="KINETOCHORE-ASSOCIATED PROTEIN 1"/>
    <property type="match status" value="1"/>
</dbReference>
<organism evidence="1 2">
    <name type="scientific">Panagrellus redivivus</name>
    <name type="common">Microworm</name>
    <dbReference type="NCBI Taxonomy" id="6233"/>
    <lineage>
        <taxon>Eukaryota</taxon>
        <taxon>Metazoa</taxon>
        <taxon>Ecdysozoa</taxon>
        <taxon>Nematoda</taxon>
        <taxon>Chromadorea</taxon>
        <taxon>Rhabditida</taxon>
        <taxon>Tylenchina</taxon>
        <taxon>Panagrolaimomorpha</taxon>
        <taxon>Panagrolaimoidea</taxon>
        <taxon>Panagrolaimidae</taxon>
        <taxon>Panagrellus</taxon>
    </lineage>
</organism>
<name>A0A7E4ZTC9_PANRE</name>
<dbReference type="PANTHER" id="PTHR15688">
    <property type="entry name" value="KINETOCHORE-ASSOCIATED PROTEIN 1"/>
    <property type="match status" value="1"/>
</dbReference>
<dbReference type="GO" id="GO:0005828">
    <property type="term" value="C:kinetochore microtubule"/>
    <property type="evidence" value="ECO:0007669"/>
    <property type="project" value="TreeGrafter"/>
</dbReference>
<sequence length="210" mass="23972">MGVDKDASPLGRLKIKHTNLKKMVDLKAKYGLNITYNKFTEMNETSICFLLLEKTLTTNVFTYIKKVIIPYMVEHNLQKDQTLLDYVTEISNKRSTTDISVTSPLQNVALEIASCIENPSFRCSAIIEQARQSVFPWSANLSRTVEKMLQNKDVPPSRIQDLKNQCRKAELGSYFLRQKRDQSHRLQARSGHDDPDERCRGCFQPVSGGV</sequence>
<proteinExistence type="predicted"/>
<dbReference type="GO" id="GO:1903394">
    <property type="term" value="P:protein localization to kinetochore involved in kinetochore assembly"/>
    <property type="evidence" value="ECO:0007669"/>
    <property type="project" value="TreeGrafter"/>
</dbReference>
<dbReference type="GO" id="GO:0000070">
    <property type="term" value="P:mitotic sister chromatid segregation"/>
    <property type="evidence" value="ECO:0007669"/>
    <property type="project" value="TreeGrafter"/>
</dbReference>
<accession>A0A7E4ZTC9</accession>